<evidence type="ECO:0000256" key="1">
    <source>
        <dbReference type="SAM" id="MobiDB-lite"/>
    </source>
</evidence>
<dbReference type="Proteomes" id="UP001153555">
    <property type="component" value="Unassembled WGS sequence"/>
</dbReference>
<protein>
    <recommendedName>
        <fullName evidence="2">DUF7870 domain-containing protein</fullName>
    </recommendedName>
</protein>
<evidence type="ECO:0000313" key="4">
    <source>
        <dbReference type="Proteomes" id="UP001153555"/>
    </source>
</evidence>
<proteinExistence type="predicted"/>
<sequence>MSCQRNLPASAQHAAPERPEEPYPRDPRRSRRGRECFPVSPCSSLPDRLPTRSRVLPSAPIISRPEAPSVVSRVFPCASASALATRILTRDRASDLQFLRDAGVDLLAGTNPTVGEAGPTQTFDFVFLPSFNGIQMIDEIAKSGALVVAPLGHDPSNGLLGLPTDFKIVYLRRFDSTVVALRKIITSDSVPNSGGLKQVSCGVVTPEKKKEEALKGLEDVYLEPPRQARTKSTGRRKKSSFFTSRKIKFLPNLLKDSLDEYPRRVFISDDSRAFDWFYKNYPMKDQEFEVYHLGDGDGVRGTGSDWLRRNKVNVGPEDYVVMKAEAFLVEEMLRDRSLCLVDELFLDEI</sequence>
<gene>
    <name evidence="3" type="ORF">SHERM_10093</name>
</gene>
<dbReference type="PANTHER" id="PTHR33597">
    <property type="entry name" value="OS02G0760400 PROTEIN"/>
    <property type="match status" value="1"/>
</dbReference>
<dbReference type="Pfam" id="PF25276">
    <property type="entry name" value="DUF7870"/>
    <property type="match status" value="1"/>
</dbReference>
<feature type="compositionally biased region" description="Basic and acidic residues" evidence="1">
    <location>
        <begin position="15"/>
        <end position="27"/>
    </location>
</feature>
<comment type="caution">
    <text evidence="3">The sequence shown here is derived from an EMBL/GenBank/DDBJ whole genome shotgun (WGS) entry which is preliminary data.</text>
</comment>
<evidence type="ECO:0000313" key="3">
    <source>
        <dbReference type="EMBL" id="CAA0807359.1"/>
    </source>
</evidence>
<dbReference type="EMBL" id="CACSLK010001140">
    <property type="protein sequence ID" value="CAA0807359.1"/>
    <property type="molecule type" value="Genomic_DNA"/>
</dbReference>
<dbReference type="AlphaFoldDB" id="A0A9N7MD13"/>
<dbReference type="InterPro" id="IPR057192">
    <property type="entry name" value="DUF7870"/>
</dbReference>
<feature type="domain" description="DUF7870" evidence="2">
    <location>
        <begin position="214"/>
        <end position="347"/>
    </location>
</feature>
<keyword evidence="4" id="KW-1185">Reference proteome</keyword>
<dbReference type="PANTHER" id="PTHR33597:SF11">
    <property type="entry name" value="OS07G0620600 PROTEIN"/>
    <property type="match status" value="1"/>
</dbReference>
<organism evidence="3 4">
    <name type="scientific">Striga hermonthica</name>
    <name type="common">Purple witchweed</name>
    <name type="synonym">Buchnera hermonthica</name>
    <dbReference type="NCBI Taxonomy" id="68872"/>
    <lineage>
        <taxon>Eukaryota</taxon>
        <taxon>Viridiplantae</taxon>
        <taxon>Streptophyta</taxon>
        <taxon>Embryophyta</taxon>
        <taxon>Tracheophyta</taxon>
        <taxon>Spermatophyta</taxon>
        <taxon>Magnoliopsida</taxon>
        <taxon>eudicotyledons</taxon>
        <taxon>Gunneridae</taxon>
        <taxon>Pentapetalae</taxon>
        <taxon>asterids</taxon>
        <taxon>lamiids</taxon>
        <taxon>Lamiales</taxon>
        <taxon>Orobanchaceae</taxon>
        <taxon>Buchnereae</taxon>
        <taxon>Striga</taxon>
    </lineage>
</organism>
<evidence type="ECO:0000259" key="2">
    <source>
        <dbReference type="Pfam" id="PF25276"/>
    </source>
</evidence>
<name>A0A9N7MD13_STRHE</name>
<accession>A0A9N7MD13</accession>
<feature type="region of interest" description="Disordered" evidence="1">
    <location>
        <begin position="1"/>
        <end position="37"/>
    </location>
</feature>
<dbReference type="OrthoDB" id="1919622at2759"/>
<reference evidence="3" key="1">
    <citation type="submission" date="2019-12" db="EMBL/GenBank/DDBJ databases">
        <authorList>
            <person name="Scholes J."/>
        </authorList>
    </citation>
    <scope>NUCLEOTIDE SEQUENCE</scope>
</reference>